<evidence type="ECO:0000313" key="1">
    <source>
        <dbReference type="EMBL" id="TQM58481.1"/>
    </source>
</evidence>
<keyword evidence="2" id="KW-1185">Reference proteome</keyword>
<dbReference type="EMBL" id="VFPM01000003">
    <property type="protein sequence ID" value="TQM58481.1"/>
    <property type="molecule type" value="Genomic_DNA"/>
</dbReference>
<organism evidence="1 2">
    <name type="scientific">Humibacillus xanthopallidus</name>
    <dbReference type="NCBI Taxonomy" id="412689"/>
    <lineage>
        <taxon>Bacteria</taxon>
        <taxon>Bacillati</taxon>
        <taxon>Actinomycetota</taxon>
        <taxon>Actinomycetes</taxon>
        <taxon>Micrococcales</taxon>
        <taxon>Intrasporangiaceae</taxon>
        <taxon>Humibacillus</taxon>
    </lineage>
</organism>
<accession>A0A543HJF2</accession>
<name>A0A543HJF2_9MICO</name>
<sequence>MLKDMSFEDLPADWAQRPITDPDVFEGVIDLIVTDQARCEGSTYVLLCHEGGRLMQPICLPDEPHTVDVVRVQSGLTRLFTEAAGEGVHDVVMAIARPGRPEPTPRDRDLRAAFEGACSVAGVRLLGVAIAAPTGVTAFPADGSVAA</sequence>
<gene>
    <name evidence="1" type="ORF">FBY41_3848</name>
</gene>
<evidence type="ECO:0000313" key="2">
    <source>
        <dbReference type="Proteomes" id="UP000316747"/>
    </source>
</evidence>
<dbReference type="AlphaFoldDB" id="A0A543HJF2"/>
<proteinExistence type="predicted"/>
<reference evidence="1 2" key="1">
    <citation type="submission" date="2019-06" db="EMBL/GenBank/DDBJ databases">
        <title>Genome sequencing of plant associated microbes to promote plant fitness in Sorghum bicolor and Oryza sativa.</title>
        <authorList>
            <person name="Coleman-Derr D."/>
        </authorList>
    </citation>
    <scope>NUCLEOTIDE SEQUENCE [LARGE SCALE GENOMIC DNA]</scope>
    <source>
        <strain evidence="1 2">KV-663</strain>
    </source>
</reference>
<comment type="caution">
    <text evidence="1">The sequence shown here is derived from an EMBL/GenBank/DDBJ whole genome shotgun (WGS) entry which is preliminary data.</text>
</comment>
<dbReference type="Proteomes" id="UP000316747">
    <property type="component" value="Unassembled WGS sequence"/>
</dbReference>
<protein>
    <submittedName>
        <fullName evidence="1">Uncharacterized protein</fullName>
    </submittedName>
</protein>